<accession>A0A2M8PWH1</accession>
<dbReference type="EMBL" id="PGTL01000055">
    <property type="protein sequence ID" value="PJF41906.1"/>
    <property type="molecule type" value="Genomic_DNA"/>
</dbReference>
<dbReference type="GO" id="GO:0003677">
    <property type="term" value="F:DNA binding"/>
    <property type="evidence" value="ECO:0007669"/>
    <property type="project" value="InterPro"/>
</dbReference>
<sequence length="36" mass="3738">MATIKDIAQLAGVSLATVSRVINQTGNVSPALRDQV</sequence>
<organism evidence="2 3">
    <name type="scientific">Candidatus Thermofonsia Clade 1 bacterium</name>
    <dbReference type="NCBI Taxonomy" id="2364210"/>
    <lineage>
        <taxon>Bacteria</taxon>
        <taxon>Bacillati</taxon>
        <taxon>Chloroflexota</taxon>
        <taxon>Candidatus Thermofontia</taxon>
        <taxon>Candidatus Thermofonsia Clade 1</taxon>
    </lineage>
</organism>
<dbReference type="InterPro" id="IPR000843">
    <property type="entry name" value="HTH_LacI"/>
</dbReference>
<evidence type="ECO:0000313" key="2">
    <source>
        <dbReference type="EMBL" id="PJF41906.1"/>
    </source>
</evidence>
<dbReference type="InterPro" id="IPR010982">
    <property type="entry name" value="Lambda_DNA-bd_dom_sf"/>
</dbReference>
<dbReference type="PRINTS" id="PR00036">
    <property type="entry name" value="HTHLACI"/>
</dbReference>
<protein>
    <submittedName>
        <fullName evidence="2">Transcriptional regulator</fullName>
    </submittedName>
</protein>
<name>A0A2M8PWH1_9CHLR</name>
<evidence type="ECO:0000313" key="3">
    <source>
        <dbReference type="Proteomes" id="UP000228947"/>
    </source>
</evidence>
<dbReference type="AlphaFoldDB" id="A0A2M8PWH1"/>
<dbReference type="SMART" id="SM00354">
    <property type="entry name" value="HTH_LACI"/>
    <property type="match status" value="1"/>
</dbReference>
<dbReference type="GO" id="GO:0006355">
    <property type="term" value="P:regulation of DNA-templated transcription"/>
    <property type="evidence" value="ECO:0007669"/>
    <property type="project" value="InterPro"/>
</dbReference>
<dbReference type="Pfam" id="PF00356">
    <property type="entry name" value="LacI"/>
    <property type="match status" value="1"/>
</dbReference>
<dbReference type="SUPFAM" id="SSF47413">
    <property type="entry name" value="lambda repressor-like DNA-binding domains"/>
    <property type="match status" value="1"/>
</dbReference>
<evidence type="ECO:0000259" key="1">
    <source>
        <dbReference type="PROSITE" id="PS50932"/>
    </source>
</evidence>
<proteinExistence type="predicted"/>
<reference evidence="2 3" key="1">
    <citation type="submission" date="2017-11" db="EMBL/GenBank/DDBJ databases">
        <title>Evolution of Phototrophy in the Chloroflexi Phylum Driven by Horizontal Gene Transfer.</title>
        <authorList>
            <person name="Ward L.M."/>
            <person name="Hemp J."/>
            <person name="Shih P.M."/>
            <person name="Mcglynn S.E."/>
            <person name="Fischer W."/>
        </authorList>
    </citation>
    <scope>NUCLEOTIDE SEQUENCE [LARGE SCALE GENOMIC DNA]</scope>
    <source>
        <strain evidence="2">CP1_1M</strain>
    </source>
</reference>
<dbReference type="PROSITE" id="PS00356">
    <property type="entry name" value="HTH_LACI_1"/>
    <property type="match status" value="1"/>
</dbReference>
<gene>
    <name evidence="2" type="ORF">CUN50_05900</name>
</gene>
<dbReference type="Proteomes" id="UP000228947">
    <property type="component" value="Unassembled WGS sequence"/>
</dbReference>
<dbReference type="Gene3D" id="1.10.260.40">
    <property type="entry name" value="lambda repressor-like DNA-binding domains"/>
    <property type="match status" value="1"/>
</dbReference>
<dbReference type="PROSITE" id="PS50932">
    <property type="entry name" value="HTH_LACI_2"/>
    <property type="match status" value="1"/>
</dbReference>
<feature type="non-terminal residue" evidence="2">
    <location>
        <position position="36"/>
    </location>
</feature>
<feature type="domain" description="HTH lacI-type" evidence="1">
    <location>
        <begin position="2"/>
        <end position="36"/>
    </location>
</feature>
<dbReference type="CDD" id="cd01392">
    <property type="entry name" value="HTH_LacI"/>
    <property type="match status" value="1"/>
</dbReference>
<comment type="caution">
    <text evidence="2">The sequence shown here is derived from an EMBL/GenBank/DDBJ whole genome shotgun (WGS) entry which is preliminary data.</text>
</comment>